<evidence type="ECO:0000256" key="1">
    <source>
        <dbReference type="ARBA" id="ARBA00005636"/>
    </source>
</evidence>
<evidence type="ECO:0000259" key="7">
    <source>
        <dbReference type="SMART" id="SM01382"/>
    </source>
</evidence>
<gene>
    <name evidence="9" type="ORF">UU14_C0003G0044</name>
</gene>
<dbReference type="Pfam" id="PF03947">
    <property type="entry name" value="Ribosomal_L2_C"/>
    <property type="match status" value="1"/>
</dbReference>
<feature type="compositionally biased region" description="Basic and acidic residues" evidence="6">
    <location>
        <begin position="242"/>
        <end position="251"/>
    </location>
</feature>
<dbReference type="SUPFAM" id="SSF50249">
    <property type="entry name" value="Nucleic acid-binding proteins"/>
    <property type="match status" value="1"/>
</dbReference>
<dbReference type="AlphaFoldDB" id="A0A0G0TCZ6"/>
<comment type="caution">
    <text evidence="9">The sequence shown here is derived from an EMBL/GenBank/DDBJ whole genome shotgun (WGS) entry which is preliminary data.</text>
</comment>
<dbReference type="GO" id="GO:0016740">
    <property type="term" value="F:transferase activity"/>
    <property type="evidence" value="ECO:0007669"/>
    <property type="project" value="InterPro"/>
</dbReference>
<evidence type="ECO:0000256" key="4">
    <source>
        <dbReference type="ARBA" id="ARBA00035242"/>
    </source>
</evidence>
<dbReference type="InterPro" id="IPR008991">
    <property type="entry name" value="Translation_prot_SH3-like_sf"/>
</dbReference>
<dbReference type="SMART" id="SM01383">
    <property type="entry name" value="Ribosomal_L2"/>
    <property type="match status" value="1"/>
</dbReference>
<evidence type="ECO:0000256" key="2">
    <source>
        <dbReference type="ARBA" id="ARBA00022980"/>
    </source>
</evidence>
<reference evidence="9 10" key="1">
    <citation type="journal article" date="2015" name="Nature">
        <title>rRNA introns, odd ribosomes, and small enigmatic genomes across a large radiation of phyla.</title>
        <authorList>
            <person name="Brown C.T."/>
            <person name="Hug L.A."/>
            <person name="Thomas B.C."/>
            <person name="Sharon I."/>
            <person name="Castelle C.J."/>
            <person name="Singh A."/>
            <person name="Wilkins M.J."/>
            <person name="Williams K.H."/>
            <person name="Banfield J.F."/>
        </authorList>
    </citation>
    <scope>NUCLEOTIDE SEQUENCE [LARGE SCALE GENOMIC DNA]</scope>
</reference>
<evidence type="ECO:0000256" key="5">
    <source>
        <dbReference type="ARBA" id="ARBA00035459"/>
    </source>
</evidence>
<dbReference type="FunFam" id="4.10.950.10:FF:000001">
    <property type="entry name" value="50S ribosomal protein L2"/>
    <property type="match status" value="1"/>
</dbReference>
<evidence type="ECO:0000313" key="10">
    <source>
        <dbReference type="Proteomes" id="UP000034664"/>
    </source>
</evidence>
<dbReference type="InterPro" id="IPR012340">
    <property type="entry name" value="NA-bd_OB-fold"/>
</dbReference>
<dbReference type="Pfam" id="PF00181">
    <property type="entry name" value="Ribosomal_L2_N"/>
    <property type="match status" value="1"/>
</dbReference>
<evidence type="ECO:0000256" key="3">
    <source>
        <dbReference type="ARBA" id="ARBA00023274"/>
    </source>
</evidence>
<dbReference type="SUPFAM" id="SSF50104">
    <property type="entry name" value="Translation proteins SH3-like domain"/>
    <property type="match status" value="1"/>
</dbReference>
<proteinExistence type="inferred from homology"/>
<dbReference type="Proteomes" id="UP000034664">
    <property type="component" value="Unassembled WGS sequence"/>
</dbReference>
<dbReference type="InterPro" id="IPR002171">
    <property type="entry name" value="Ribosomal_uL2"/>
</dbReference>
<dbReference type="InterPro" id="IPR022666">
    <property type="entry name" value="Ribosomal_uL2_RNA-bd_dom"/>
</dbReference>
<accession>A0A0G0TCZ6</accession>
<dbReference type="NCBIfam" id="TIGR01171">
    <property type="entry name" value="rplB_bact"/>
    <property type="match status" value="1"/>
</dbReference>
<dbReference type="PANTHER" id="PTHR13691">
    <property type="entry name" value="RIBOSOMAL PROTEIN L2"/>
    <property type="match status" value="1"/>
</dbReference>
<sequence length="251" mass="27818">MNKHNYPRKLHKNLSYQAGRDATGKVSMRHKGGRHKRMYRIIDFNRSKHDILARVDHIAYDPNRGVDIALVVYEDGDKRYILAPDGLQEGASVISGEKAEMTIGNALPVSHMPIGTQVHNIELTPGKGGQMARGAGNYATIMGKEGEYVRMKLPSGEVRMVRKECYATIGQLSNTERKHRNIGKAGTKRHMGVRPTVRGVAQDPGSHPHGGGEGRSGIGMPSPKTPWGKKAMGVRTRRKKSSDRLIIERRK</sequence>
<dbReference type="InterPro" id="IPR005880">
    <property type="entry name" value="Ribosomal_uL2_bac/org-type"/>
</dbReference>
<dbReference type="EMBL" id="LBZM01000003">
    <property type="protein sequence ID" value="KKR72681.1"/>
    <property type="molecule type" value="Genomic_DNA"/>
</dbReference>
<dbReference type="GO" id="GO:0002181">
    <property type="term" value="P:cytoplasmic translation"/>
    <property type="evidence" value="ECO:0007669"/>
    <property type="project" value="TreeGrafter"/>
</dbReference>
<dbReference type="FunFam" id="2.30.30.30:FF:000001">
    <property type="entry name" value="50S ribosomal protein L2"/>
    <property type="match status" value="1"/>
</dbReference>
<dbReference type="InterPro" id="IPR014726">
    <property type="entry name" value="Ribosomal_uL2_dom3"/>
</dbReference>
<dbReference type="PIRSF" id="PIRSF002158">
    <property type="entry name" value="Ribosomal_L2"/>
    <property type="match status" value="1"/>
</dbReference>
<protein>
    <recommendedName>
        <fullName evidence="4">Large ribosomal subunit protein uL2</fullName>
    </recommendedName>
    <alternativeName>
        <fullName evidence="5">50S ribosomal protein L2</fullName>
    </alternativeName>
</protein>
<evidence type="ECO:0000256" key="6">
    <source>
        <dbReference type="SAM" id="MobiDB-lite"/>
    </source>
</evidence>
<dbReference type="Gene3D" id="2.40.50.140">
    <property type="entry name" value="Nucleic acid-binding proteins"/>
    <property type="match status" value="1"/>
</dbReference>
<comment type="similarity">
    <text evidence="1">Belongs to the universal ribosomal protein uL2 family.</text>
</comment>
<dbReference type="GO" id="GO:0003735">
    <property type="term" value="F:structural constituent of ribosome"/>
    <property type="evidence" value="ECO:0007669"/>
    <property type="project" value="InterPro"/>
</dbReference>
<evidence type="ECO:0000259" key="8">
    <source>
        <dbReference type="SMART" id="SM01383"/>
    </source>
</evidence>
<feature type="region of interest" description="Disordered" evidence="6">
    <location>
        <begin position="1"/>
        <end position="29"/>
    </location>
</feature>
<dbReference type="InterPro" id="IPR014722">
    <property type="entry name" value="Rib_uL2_dom2"/>
</dbReference>
<feature type="compositionally biased region" description="Basic residues" evidence="6">
    <location>
        <begin position="1"/>
        <end position="12"/>
    </location>
</feature>
<keyword evidence="2 9" id="KW-0689">Ribosomal protein</keyword>
<feature type="compositionally biased region" description="Gly residues" evidence="6">
    <location>
        <begin position="208"/>
        <end position="217"/>
    </location>
</feature>
<dbReference type="PANTHER" id="PTHR13691:SF5">
    <property type="entry name" value="LARGE RIBOSOMAL SUBUNIT PROTEIN UL2M"/>
    <property type="match status" value="1"/>
</dbReference>
<organism evidence="9 10">
    <name type="scientific">Candidatus Roizmanbacteria bacterium GW2011_GWB1_40_7</name>
    <dbReference type="NCBI Taxonomy" id="1618482"/>
    <lineage>
        <taxon>Bacteria</taxon>
        <taxon>Candidatus Roizmaniibacteriota</taxon>
    </lineage>
</organism>
<name>A0A0G0TCZ6_9BACT</name>
<feature type="domain" description="Large ribosomal subunit protein uL2 C-terminal" evidence="7">
    <location>
        <begin position="101"/>
        <end position="230"/>
    </location>
</feature>
<dbReference type="GO" id="GO:0003723">
    <property type="term" value="F:RNA binding"/>
    <property type="evidence" value="ECO:0007669"/>
    <property type="project" value="InterPro"/>
</dbReference>
<feature type="region of interest" description="Disordered" evidence="6">
    <location>
        <begin position="198"/>
        <end position="251"/>
    </location>
</feature>
<dbReference type="InterPro" id="IPR022669">
    <property type="entry name" value="Ribosomal_uL2_C"/>
</dbReference>
<keyword evidence="3" id="KW-0687">Ribonucleoprotein</keyword>
<dbReference type="PATRIC" id="fig|1618482.3.peg.168"/>
<evidence type="ECO:0000313" key="9">
    <source>
        <dbReference type="EMBL" id="KKR72681.1"/>
    </source>
</evidence>
<feature type="domain" description="Large ribosomal subunit protein uL2 RNA-binding" evidence="8">
    <location>
        <begin position="19"/>
        <end position="95"/>
    </location>
</feature>
<dbReference type="Gene3D" id="4.10.950.10">
    <property type="entry name" value="Ribosomal protein L2, domain 3"/>
    <property type="match status" value="1"/>
</dbReference>
<dbReference type="Gene3D" id="2.30.30.30">
    <property type="match status" value="1"/>
</dbReference>
<dbReference type="GO" id="GO:0015934">
    <property type="term" value="C:large ribosomal subunit"/>
    <property type="evidence" value="ECO:0007669"/>
    <property type="project" value="InterPro"/>
</dbReference>
<dbReference type="SMART" id="SM01382">
    <property type="entry name" value="Ribosomal_L2_C"/>
    <property type="match status" value="1"/>
</dbReference>